<dbReference type="Gene3D" id="1.25.40.20">
    <property type="entry name" value="Ankyrin repeat-containing domain"/>
    <property type="match status" value="1"/>
</dbReference>
<dbReference type="AlphaFoldDB" id="A0A7R9W862"/>
<proteinExistence type="predicted"/>
<evidence type="ECO:0000313" key="1">
    <source>
        <dbReference type="EMBL" id="CAD8317287.1"/>
    </source>
</evidence>
<organism evidence="1">
    <name type="scientific">Pseudictyota dubia</name>
    <dbReference type="NCBI Taxonomy" id="2749911"/>
    <lineage>
        <taxon>Eukaryota</taxon>
        <taxon>Sar</taxon>
        <taxon>Stramenopiles</taxon>
        <taxon>Ochrophyta</taxon>
        <taxon>Bacillariophyta</taxon>
        <taxon>Mediophyceae</taxon>
        <taxon>Biddulphiophycidae</taxon>
        <taxon>Eupodiscales</taxon>
        <taxon>Odontellaceae</taxon>
        <taxon>Pseudictyota</taxon>
    </lineage>
</organism>
<reference evidence="1" key="1">
    <citation type="submission" date="2021-01" db="EMBL/GenBank/DDBJ databases">
        <authorList>
            <person name="Corre E."/>
            <person name="Pelletier E."/>
            <person name="Niang G."/>
            <person name="Scheremetjew M."/>
            <person name="Finn R."/>
            <person name="Kale V."/>
            <person name="Holt S."/>
            <person name="Cochrane G."/>
            <person name="Meng A."/>
            <person name="Brown T."/>
            <person name="Cohen L."/>
        </authorList>
    </citation>
    <scope>NUCLEOTIDE SEQUENCE</scope>
    <source>
        <strain evidence="1">CCMP147</strain>
    </source>
</reference>
<accession>A0A7R9W862</accession>
<gene>
    <name evidence="1" type="ORF">TDUB1175_LOCUS16081</name>
</gene>
<name>A0A7R9W862_9STRA</name>
<dbReference type="SUPFAM" id="SSF48403">
    <property type="entry name" value="Ankyrin repeat"/>
    <property type="match status" value="1"/>
</dbReference>
<dbReference type="InterPro" id="IPR036770">
    <property type="entry name" value="Ankyrin_rpt-contain_sf"/>
</dbReference>
<protein>
    <submittedName>
        <fullName evidence="1">Uncharacterized protein</fullName>
    </submittedName>
</protein>
<dbReference type="EMBL" id="HBED01032129">
    <property type="protein sequence ID" value="CAD8317287.1"/>
    <property type="molecule type" value="Transcribed_RNA"/>
</dbReference>
<sequence length="117" mass="12622">MVAGADYLSCTSLHTAVDYDAPIGTIRALLRANDTCPRVQDRDGKTPLILACEEISQPYYCRPFPALFPDSGDRDSVSSSFSVPGTKSPHLAASGGDYFISCCRPCRRQPHPLPSSS</sequence>